<evidence type="ECO:0000256" key="9">
    <source>
        <dbReference type="ARBA" id="ARBA00022889"/>
    </source>
</evidence>
<feature type="region of interest" description="Disordered" evidence="15">
    <location>
        <begin position="1259"/>
        <end position="1302"/>
    </location>
</feature>
<dbReference type="InterPro" id="IPR051950">
    <property type="entry name" value="Dev_reg/Prot_inhib"/>
</dbReference>
<proteinExistence type="predicted"/>
<feature type="disulfide bond" evidence="14">
    <location>
        <begin position="1323"/>
        <end position="1330"/>
    </location>
</feature>
<dbReference type="FunFam" id="2.10.25.10:FF:000139">
    <property type="entry name" value="Fibulin-1"/>
    <property type="match status" value="1"/>
</dbReference>
<dbReference type="Pfam" id="PF12947">
    <property type="entry name" value="EGF_3"/>
    <property type="match status" value="2"/>
</dbReference>
<feature type="domain" description="EGF-like" evidence="16">
    <location>
        <begin position="809"/>
        <end position="851"/>
    </location>
</feature>
<gene>
    <name evidence="20" type="primary">nid2</name>
    <name evidence="20" type="ORF">G4P62_006859</name>
</gene>
<dbReference type="InterPro" id="IPR000033">
    <property type="entry name" value="LDLR_classB_rpt"/>
</dbReference>
<dbReference type="SUPFAM" id="SSF57184">
    <property type="entry name" value="Growth factor receptor domain"/>
    <property type="match status" value="1"/>
</dbReference>
<dbReference type="PROSITE" id="PS01186">
    <property type="entry name" value="EGF_2"/>
    <property type="match status" value="4"/>
</dbReference>
<feature type="disulfide bond" evidence="14">
    <location>
        <begin position="932"/>
        <end position="939"/>
    </location>
</feature>
<keyword evidence="3" id="KW-0272">Extracellular matrix</keyword>
<feature type="domain" description="Thyroglobulin type-1" evidence="18">
    <location>
        <begin position="897"/>
        <end position="963"/>
    </location>
</feature>
<evidence type="ECO:0000256" key="6">
    <source>
        <dbReference type="ARBA" id="ARBA00022737"/>
    </source>
</evidence>
<dbReference type="SUPFAM" id="SSF57610">
    <property type="entry name" value="Thyroglobulin type-1 domain"/>
    <property type="match status" value="13"/>
</dbReference>
<feature type="disulfide bond" evidence="14">
    <location>
        <begin position="1631"/>
        <end position="1638"/>
    </location>
</feature>
<dbReference type="InterPro" id="IPR009017">
    <property type="entry name" value="GFP"/>
</dbReference>
<feature type="domain" description="Thyroglobulin type-1" evidence="18">
    <location>
        <begin position="1284"/>
        <end position="1354"/>
    </location>
</feature>
<dbReference type="PROSITE" id="PS50026">
    <property type="entry name" value="EGF_3"/>
    <property type="match status" value="4"/>
</dbReference>
<feature type="domain" description="Thyroglobulin type-1" evidence="18">
    <location>
        <begin position="1515"/>
        <end position="1585"/>
    </location>
</feature>
<evidence type="ECO:0000256" key="15">
    <source>
        <dbReference type="SAM" id="MobiDB-lite"/>
    </source>
</evidence>
<feature type="region of interest" description="Disordered" evidence="15">
    <location>
        <begin position="1029"/>
        <end position="1068"/>
    </location>
</feature>
<keyword evidence="10 14" id="KW-1015">Disulfide bond</keyword>
<feature type="domain" description="Thyroglobulin type-1" evidence="18">
    <location>
        <begin position="1746"/>
        <end position="1816"/>
    </location>
</feature>
<dbReference type="GO" id="GO:0005604">
    <property type="term" value="C:basement membrane"/>
    <property type="evidence" value="ECO:0007669"/>
    <property type="project" value="UniProtKB-SubCell"/>
</dbReference>
<dbReference type="InterPro" id="IPR018097">
    <property type="entry name" value="EGF_Ca-bd_CS"/>
</dbReference>
<dbReference type="GO" id="GO:0005615">
    <property type="term" value="C:extracellular space"/>
    <property type="evidence" value="ECO:0007669"/>
    <property type="project" value="TreeGrafter"/>
</dbReference>
<evidence type="ECO:0000313" key="20">
    <source>
        <dbReference type="EMBL" id="KAF7214867.1"/>
    </source>
</evidence>
<name>A0A9D3BLZ4_NOTFU</name>
<feature type="domain" description="NIDO" evidence="19">
    <location>
        <begin position="157"/>
        <end position="324"/>
    </location>
</feature>
<feature type="domain" description="Thyroglobulin type-1" evidence="18">
    <location>
        <begin position="973"/>
        <end position="1043"/>
    </location>
</feature>
<dbReference type="FunFam" id="2.120.10.30:FF:000241">
    <property type="entry name" value="Low-density lipoprotein receptor-related protein 6"/>
    <property type="match status" value="1"/>
</dbReference>
<feature type="domain" description="Thyroglobulin type-1" evidence="18">
    <location>
        <begin position="1669"/>
        <end position="1739"/>
    </location>
</feature>
<keyword evidence="9" id="KW-0130">Cell adhesion</keyword>
<feature type="domain" description="Thyroglobulin type-1" evidence="18">
    <location>
        <begin position="1050"/>
        <end position="1120"/>
    </location>
</feature>
<comment type="subcellular location">
    <subcellularLocation>
        <location evidence="1">Secreted</location>
        <location evidence="1">Extracellular space</location>
        <location evidence="1">Extracellular matrix</location>
        <location evidence="1">Basement membrane</location>
    </subcellularLocation>
</comment>
<evidence type="ECO:0000256" key="7">
    <source>
        <dbReference type="ARBA" id="ARBA00022837"/>
    </source>
</evidence>
<feature type="disulfide bond" evidence="14">
    <location>
        <begin position="1708"/>
        <end position="1715"/>
    </location>
</feature>
<dbReference type="PROSITE" id="PS51120">
    <property type="entry name" value="LDLRB"/>
    <property type="match status" value="3"/>
</dbReference>
<feature type="region of interest" description="Disordered" evidence="15">
    <location>
        <begin position="1338"/>
        <end position="1364"/>
    </location>
</feature>
<dbReference type="SMART" id="SM00211">
    <property type="entry name" value="TY"/>
    <property type="match status" value="13"/>
</dbReference>
<dbReference type="CDD" id="cd00255">
    <property type="entry name" value="nidG2"/>
    <property type="match status" value="1"/>
</dbReference>
<dbReference type="InterPro" id="IPR001881">
    <property type="entry name" value="EGF-like_Ca-bd_dom"/>
</dbReference>
<dbReference type="InterPro" id="IPR049883">
    <property type="entry name" value="NOTCH1_EGF-like"/>
</dbReference>
<feature type="compositionally biased region" description="Basic and acidic residues" evidence="15">
    <location>
        <begin position="1661"/>
        <end position="1680"/>
    </location>
</feature>
<dbReference type="InterPro" id="IPR024731">
    <property type="entry name" value="NELL2-like_EGF"/>
</dbReference>
<dbReference type="Proteomes" id="UP000822369">
    <property type="component" value="Chromosome 9"/>
</dbReference>
<keyword evidence="5" id="KW-0732">Signal</keyword>
<dbReference type="FunFam" id="4.10.800.10:FF:000001">
    <property type="entry name" value="Testican-3 isoform 2"/>
    <property type="match status" value="4"/>
</dbReference>
<feature type="domain" description="EGF-like" evidence="16">
    <location>
        <begin position="493"/>
        <end position="533"/>
    </location>
</feature>
<feature type="region of interest" description="Disordered" evidence="15">
    <location>
        <begin position="1182"/>
        <end position="1201"/>
    </location>
</feature>
<keyword evidence="11" id="KW-0325">Glycoprotein</keyword>
<feature type="region of interest" description="Disordered" evidence="15">
    <location>
        <begin position="344"/>
        <end position="444"/>
    </location>
</feature>
<feature type="compositionally biased region" description="Basic and acidic residues" evidence="15">
    <location>
        <begin position="961"/>
        <end position="982"/>
    </location>
</feature>
<feature type="region of interest" description="Disordered" evidence="15">
    <location>
        <begin position="949"/>
        <end position="994"/>
    </location>
</feature>
<dbReference type="InterPro" id="IPR006605">
    <property type="entry name" value="G2_nidogen/fibulin_G2F"/>
</dbReference>
<feature type="disulfide bond" evidence="14">
    <location>
        <begin position="1477"/>
        <end position="1484"/>
    </location>
</feature>
<feature type="domain" description="Thyroglobulin type-1" evidence="18">
    <location>
        <begin position="1204"/>
        <end position="1274"/>
    </location>
</feature>
<feature type="disulfide bond" evidence="14">
    <location>
        <begin position="1785"/>
        <end position="1792"/>
    </location>
</feature>
<dbReference type="GO" id="GO:0005509">
    <property type="term" value="F:calcium ion binding"/>
    <property type="evidence" value="ECO:0007669"/>
    <property type="project" value="InterPro"/>
</dbReference>
<feature type="disulfide bond" evidence="14">
    <location>
        <begin position="1243"/>
        <end position="1250"/>
    </location>
</feature>
<dbReference type="SMART" id="SM00135">
    <property type="entry name" value="LY"/>
    <property type="match status" value="4"/>
</dbReference>
<evidence type="ECO:0000256" key="2">
    <source>
        <dbReference type="ARBA" id="ARBA00022525"/>
    </source>
</evidence>
<dbReference type="PROSITE" id="PS51162">
    <property type="entry name" value="THYROGLOBULIN_1_2"/>
    <property type="match status" value="13"/>
</dbReference>
<dbReference type="GO" id="GO:0007160">
    <property type="term" value="P:cell-matrix adhesion"/>
    <property type="evidence" value="ECO:0007669"/>
    <property type="project" value="InterPro"/>
</dbReference>
<dbReference type="Gene3D" id="4.10.800.10">
    <property type="entry name" value="Thyroglobulin type-1"/>
    <property type="match status" value="13"/>
</dbReference>
<feature type="domain" description="EGF-like" evidence="16">
    <location>
        <begin position="852"/>
        <end position="890"/>
    </location>
</feature>
<evidence type="ECO:0000256" key="3">
    <source>
        <dbReference type="ARBA" id="ARBA00022530"/>
    </source>
</evidence>
<dbReference type="SUPFAM" id="SSF54511">
    <property type="entry name" value="GFP-like"/>
    <property type="match status" value="1"/>
</dbReference>
<reference evidence="20" key="1">
    <citation type="submission" date="2020-03" db="EMBL/GenBank/DDBJ databases">
        <title>Intra-Species Differences in Population Size shape Life History and Genome Evolution.</title>
        <authorList>
            <person name="Willemsen D."/>
            <person name="Cui R."/>
            <person name="Valenzano D.R."/>
        </authorList>
    </citation>
    <scope>NUCLEOTIDE SEQUENCE</scope>
    <source>
        <strain evidence="20">GRZ</strain>
        <tissue evidence="20">Whole</tissue>
    </source>
</reference>
<dbReference type="InterPro" id="IPR000716">
    <property type="entry name" value="Thyroglobulin_1"/>
</dbReference>
<feature type="domain" description="Nidogen G2 beta-barrel" evidence="17">
    <location>
        <begin position="537"/>
        <end position="766"/>
    </location>
</feature>
<dbReference type="Gene3D" id="2.120.10.30">
    <property type="entry name" value="TolB, C-terminal domain"/>
    <property type="match status" value="1"/>
</dbReference>
<feature type="region of interest" description="Disordered" evidence="15">
    <location>
        <begin position="1801"/>
        <end position="1823"/>
    </location>
</feature>
<feature type="disulfide bond" evidence="14">
    <location>
        <begin position="1554"/>
        <end position="1561"/>
    </location>
</feature>
<feature type="region of interest" description="Disordered" evidence="15">
    <location>
        <begin position="1416"/>
        <end position="1441"/>
    </location>
</feature>
<feature type="compositionally biased region" description="Basic and acidic residues" evidence="15">
    <location>
        <begin position="1272"/>
        <end position="1293"/>
    </location>
</feature>
<evidence type="ECO:0000256" key="1">
    <source>
        <dbReference type="ARBA" id="ARBA00004302"/>
    </source>
</evidence>
<dbReference type="SMART" id="SM00682">
    <property type="entry name" value="G2F"/>
    <property type="match status" value="1"/>
</dbReference>
<feature type="disulfide bond" evidence="14">
    <location>
        <begin position="1089"/>
        <end position="1096"/>
    </location>
</feature>
<evidence type="ECO:0000256" key="12">
    <source>
        <dbReference type="PROSITE-ProRule" id="PRU00076"/>
    </source>
</evidence>
<dbReference type="PROSITE" id="PS51220">
    <property type="entry name" value="NIDO"/>
    <property type="match status" value="1"/>
</dbReference>
<feature type="disulfide bond" evidence="14">
    <location>
        <begin position="1166"/>
        <end position="1173"/>
    </location>
</feature>
<dbReference type="PROSITE" id="PS50993">
    <property type="entry name" value="NIDOGEN_G2"/>
    <property type="match status" value="1"/>
</dbReference>
<evidence type="ECO:0000259" key="19">
    <source>
        <dbReference type="PROSITE" id="PS51220"/>
    </source>
</evidence>
<dbReference type="CDD" id="cd00054">
    <property type="entry name" value="EGF_CA"/>
    <property type="match status" value="2"/>
</dbReference>
<protein>
    <submittedName>
        <fullName evidence="20">Transcript variant X1</fullName>
    </submittedName>
</protein>
<dbReference type="EMBL" id="JAAVVJ010000009">
    <property type="protein sequence ID" value="KAF7214867.1"/>
    <property type="molecule type" value="Genomic_DNA"/>
</dbReference>
<dbReference type="PROSITE" id="PS00010">
    <property type="entry name" value="ASX_HYDROXYL"/>
    <property type="match status" value="2"/>
</dbReference>
<evidence type="ECO:0000256" key="11">
    <source>
        <dbReference type="ARBA" id="ARBA00023180"/>
    </source>
</evidence>
<dbReference type="SUPFAM" id="SSF63825">
    <property type="entry name" value="YWTD domain"/>
    <property type="match status" value="1"/>
</dbReference>
<dbReference type="SMART" id="SM00179">
    <property type="entry name" value="EGF_CA"/>
    <property type="match status" value="3"/>
</dbReference>
<keyword evidence="7" id="KW-0106">Calcium</keyword>
<evidence type="ECO:0000259" key="18">
    <source>
        <dbReference type="PROSITE" id="PS51162"/>
    </source>
</evidence>
<keyword evidence="8" id="KW-0084">Basement membrane</keyword>
<dbReference type="Pfam" id="PF06119">
    <property type="entry name" value="NIDO"/>
    <property type="match status" value="1"/>
</dbReference>
<feature type="region of interest" description="Disordered" evidence="15">
    <location>
        <begin position="1723"/>
        <end position="1765"/>
    </location>
</feature>
<comment type="caution">
    <text evidence="12">Lacks conserved residue(s) required for the propagation of feature annotation.</text>
</comment>
<feature type="disulfide bond" evidence="14">
    <location>
        <begin position="1400"/>
        <end position="1407"/>
    </location>
</feature>
<feature type="region of interest" description="Disordered" evidence="15">
    <location>
        <begin position="1493"/>
        <end position="1512"/>
    </location>
</feature>
<dbReference type="GO" id="GO:0030855">
    <property type="term" value="P:epithelial cell differentiation"/>
    <property type="evidence" value="ECO:0007669"/>
    <property type="project" value="UniProtKB-ARBA"/>
</dbReference>
<feature type="compositionally biased region" description="Low complexity" evidence="15">
    <location>
        <begin position="390"/>
        <end position="410"/>
    </location>
</feature>
<comment type="caution">
    <text evidence="20">The sequence shown here is derived from an EMBL/GenBank/DDBJ whole genome shotgun (WGS) entry which is preliminary data.</text>
</comment>
<evidence type="ECO:0000256" key="5">
    <source>
        <dbReference type="ARBA" id="ARBA00022729"/>
    </source>
</evidence>
<dbReference type="FunFam" id="2.10.25.10:FF:000038">
    <property type="entry name" value="Fibrillin 2"/>
    <property type="match status" value="1"/>
</dbReference>
<organism evidence="20 21">
    <name type="scientific">Nothobranchius furzeri</name>
    <name type="common">Turquoise killifish</name>
    <dbReference type="NCBI Taxonomy" id="105023"/>
    <lineage>
        <taxon>Eukaryota</taxon>
        <taxon>Metazoa</taxon>
        <taxon>Chordata</taxon>
        <taxon>Craniata</taxon>
        <taxon>Vertebrata</taxon>
        <taxon>Euteleostomi</taxon>
        <taxon>Actinopterygii</taxon>
        <taxon>Neopterygii</taxon>
        <taxon>Teleostei</taxon>
        <taxon>Neoteleostei</taxon>
        <taxon>Acanthomorphata</taxon>
        <taxon>Ovalentaria</taxon>
        <taxon>Atherinomorphae</taxon>
        <taxon>Cyprinodontiformes</taxon>
        <taxon>Nothobranchiidae</taxon>
        <taxon>Nothobranchius</taxon>
    </lineage>
</organism>
<dbReference type="Gene3D" id="2.10.25.10">
    <property type="entry name" value="Laminin"/>
    <property type="match status" value="3"/>
</dbReference>
<keyword evidence="4 12" id="KW-0245">EGF-like domain</keyword>
<keyword evidence="6" id="KW-0677">Repeat</keyword>
<sequence length="2186" mass="241044">MRPVTNQVEPNILDPAPAPLLTSSGAAGPSSDCSPPFLLLPCVLVPRTQSSLLGVDMDGGSVLAAALLYWSCGVCVVSALHRTDLVSYGALSGDLILAEGDDETSRVLTLPRPLYFYDTPFHQLYVATNGIISAQDLPMEKQYVDDGFPTDFPVVAPFLADIDTSGGRGHIYYRVTETPSVLNRVAQEVRRGFPDAKFAPTHAVVATWENVAAYEDQTQGTELSNKVNTFQAVIGYDETDSYTLFLYPEDGLNFFGTQPKELYNVKIELPARVGFSRGEVTFFIFSRSEGPFYSVTTDEKSVKRLSQVGNTGIPGVWLFHTGNRHSFENIIPAAIGGLLSTLPPEGHALSPDTTTPEYGDYPDNTFESESPEEVDGYTATGKDLEFQPVPDGGDSGSLQPGSPGSTPPSSEDSDHQVTYNGEEGEEGQYVPPNHPERRAQQLQEQKPQLPLEVVEVNPSPENEPPLSPGGYVVSVDEEDVDFDTGVIQYTTENKETCARFQQQCSQNAICSDYATGFCCHCRPGFYGNGRQCLPDGAPQRVSGKVSGTVTVGSFPIVLDNIDLHAYIVVGDGRAYTAISQVPEPVGWALMPVSPVGELFGWLFALELPNSQAGFKTTGAEFTRHAEVLFNPGNQRLSIIQTGSGLDEHNHLRVETIVSGHVPLLPPGAEVTVQPFKETYQYYPSVITSSSVREFVVVSAERGSQSYTFHLKQNITYRDCRHDNRATPETLQITMERVFVMYVKEERILRYAITNKISPVGAGSDDELLNPCYVGNHDCDTTAQCIPLEGQAFKCQCATGYTGDGHNCYDIDECAEGSDLCGDHSQCLNLPGSHRCQCWEGFEMAFDGRNCVDIDECSSSPCHINARCINDLGSFRCHCQPGFHGDGFYCALQEGRPKSQCEQHRDSLQSGGHGDGAHIPQCDSDGRYRSLQCHGSNGYCWCVDDRGQERPGTRTSPGTTPKDCDKPDDPQRPKTHCEHHRDSIQTTSPDGRPLLGAYAPQCDEHGHYKPQQCLGSTGYCWCVDSRGQERPGTRTAPGTPHVDCDKPDRPKTHCERHRDSVQTTSPDGHPLLGAYVPQCDEHGHYQPQQCHGSTGHCWCVDDKGQERPGTRTPPGTPHVDCRRPEGPKTHCELHRDRVQHTGPDGHPIVGAHIPQCDEHGHYQPQQCHGSTGHCWCVDDKGQERPGTRTPPGTPHVDCRRPERPKTHCELHRDRVQHTGPDGHPIVGAHIPQCDEHGHYQPQQCHGSTGHCWCVDDKGQERPGTRTPPGTPHVDCRRPDDPQRPKTHCEHHRDSVQTTSPDGHPLVGAYVPQCDEHGHYKAQQCHGSTGHCWCVDDKGQERPGTRTPPGTPHVDCRRPKRPKTHCELHRDRVQQTGPDGHPIVGAHIPQCDEHGHYQPQQCHGSTGHCWCVDDKGQERPGTRTSPGTPHVDCRRPERPKTHCELHRDRVQHTGPDGHPIVGAHIPQCDEHGHYQPQQCHGSTGHCWCVDDKGQERPGTRTPPGTPHVDCRRPERPKTHCELHRDRVQHTGPDGHPIVGAHIPQCDEHGHYQPQQCHGSTGHCWCVDDKGQERPGTRTPPGTPHVDCRRPEHPKTHCEQHRDRVQVTSPGGHPIEGTYVPQCDEHGHYQPQQCHGSTGHCWCVDDRGQERPGTRTPPGTPRVDCSRSERPKTSCEQHKERAEATSSEGYPIAGAYVPQCDAKGQYIPLQCFGSTGHCWCVDPSGQERPGTRTPPGTPPKDCAKPGRPKTPCEQHRDRVQATTREGYPVVGGYEPRCDAEGQYLPQQCHGSNGHCWCVDSSGQERPGTRTPPDTPPKDCSKPASTSRPESVCERWRASLMEHYGGKPDPQQYLPQCEPAGEFSPVQCYGHTTYCWCVDENGREVPGTRSHDVVKPACLPSVTPPTARPLPRPNVTPPPNADVTLLYAQGQKIGALPLNGTRLDSSRSRTLLTLHGSIVVGIAYDCKENQVYWTDLSARTINRASMVSGAEPEILINSNLVSPEGLAVDVKRRLMFWVDSSPDVIESANLDGSRRRILFDTDLVNPRAIIVVSSTGTLYWTDWNREAPKIESSSVDGLNRRVVVSDGVGLPNALTYDSSSGQVCWADAGTKRLECISPNGSGRRVIHPTLNYPFSMVYYRNHFYYTDWRRDGVIAVSKDSSKFTDEYLPEQRSHLYGVTIATTYCLPGNH</sequence>
<dbReference type="InterPro" id="IPR036857">
    <property type="entry name" value="Thyroglobulin_1_sf"/>
</dbReference>
<feature type="domain" description="Thyroglobulin type-1" evidence="18">
    <location>
        <begin position="1127"/>
        <end position="1197"/>
    </location>
</feature>
<dbReference type="InterPro" id="IPR000742">
    <property type="entry name" value="EGF"/>
</dbReference>
<dbReference type="InterPro" id="IPR009030">
    <property type="entry name" value="Growth_fac_rcpt_cys_sf"/>
</dbReference>
<dbReference type="PANTHER" id="PTHR12352">
    <property type="entry name" value="SECRETED MODULAR CALCIUM-BINDING PROTEIN"/>
    <property type="match status" value="1"/>
</dbReference>
<dbReference type="CDD" id="cd00191">
    <property type="entry name" value="TY"/>
    <property type="match status" value="13"/>
</dbReference>
<dbReference type="InterPro" id="IPR003886">
    <property type="entry name" value="NIDO_dom"/>
</dbReference>
<keyword evidence="2" id="KW-0964">Secreted</keyword>
<dbReference type="PROSITE" id="PS00484">
    <property type="entry name" value="THYROGLOBULIN_1_1"/>
    <property type="match status" value="13"/>
</dbReference>
<evidence type="ECO:0000256" key="8">
    <source>
        <dbReference type="ARBA" id="ARBA00022869"/>
    </source>
</evidence>
<dbReference type="SMART" id="SM00539">
    <property type="entry name" value="NIDO"/>
    <property type="match status" value="1"/>
</dbReference>
<dbReference type="Pfam" id="PF07645">
    <property type="entry name" value="EGF_CA"/>
    <property type="match status" value="1"/>
</dbReference>
<feature type="compositionally biased region" description="Basic and acidic residues" evidence="15">
    <location>
        <begin position="1747"/>
        <end position="1756"/>
    </location>
</feature>
<feature type="compositionally biased region" description="Basic and acidic residues" evidence="15">
    <location>
        <begin position="1429"/>
        <end position="1441"/>
    </location>
</feature>
<dbReference type="InterPro" id="IPR011042">
    <property type="entry name" value="6-blade_b-propeller_TolB-like"/>
</dbReference>
<evidence type="ECO:0000259" key="16">
    <source>
        <dbReference type="PROSITE" id="PS50026"/>
    </source>
</evidence>
<evidence type="ECO:0000256" key="4">
    <source>
        <dbReference type="ARBA" id="ARBA00022536"/>
    </source>
</evidence>
<dbReference type="PANTHER" id="PTHR12352:SF3">
    <property type="entry name" value="NIDOGEN-2"/>
    <property type="match status" value="1"/>
</dbReference>
<evidence type="ECO:0000256" key="10">
    <source>
        <dbReference type="ARBA" id="ARBA00023157"/>
    </source>
</evidence>
<feature type="disulfide bond" evidence="14">
    <location>
        <begin position="1864"/>
        <end position="1871"/>
    </location>
</feature>
<evidence type="ECO:0000313" key="21">
    <source>
        <dbReference type="Proteomes" id="UP000822369"/>
    </source>
</evidence>
<feature type="compositionally biased region" description="Basic and acidic residues" evidence="15">
    <location>
        <begin position="1041"/>
        <end position="1059"/>
    </location>
</feature>
<dbReference type="SMART" id="SM00181">
    <property type="entry name" value="EGF"/>
    <property type="match status" value="4"/>
</dbReference>
<feature type="disulfide bond" evidence="14">
    <location>
        <begin position="1012"/>
        <end position="1019"/>
    </location>
</feature>
<feature type="compositionally biased region" description="Basic and acidic residues" evidence="15">
    <location>
        <begin position="1583"/>
        <end position="1602"/>
    </location>
</feature>
<feature type="domain" description="Thyroglobulin type-1" evidence="18">
    <location>
        <begin position="1438"/>
        <end position="1508"/>
    </location>
</feature>
<evidence type="ECO:0000259" key="17">
    <source>
        <dbReference type="PROSITE" id="PS50993"/>
    </source>
</evidence>
<feature type="repeat" description="LDL-receptor class B" evidence="13">
    <location>
        <begin position="1965"/>
        <end position="2008"/>
    </location>
</feature>
<dbReference type="Gene3D" id="2.40.155.10">
    <property type="entry name" value="Green fluorescent protein"/>
    <property type="match status" value="1"/>
</dbReference>
<feature type="domain" description="EGF-like" evidence="16">
    <location>
        <begin position="767"/>
        <end position="808"/>
    </location>
</feature>
<feature type="domain" description="Thyroglobulin type-1" evidence="18">
    <location>
        <begin position="1592"/>
        <end position="1662"/>
    </location>
</feature>
<feature type="domain" description="Thyroglobulin type-1" evidence="18">
    <location>
        <begin position="1361"/>
        <end position="1431"/>
    </location>
</feature>
<evidence type="ECO:0000256" key="13">
    <source>
        <dbReference type="PROSITE-ProRule" id="PRU00461"/>
    </source>
</evidence>
<feature type="repeat" description="LDL-receptor class B" evidence="13">
    <location>
        <begin position="2009"/>
        <end position="2051"/>
    </location>
</feature>
<dbReference type="PROSITE" id="PS01187">
    <property type="entry name" value="EGF_CA"/>
    <property type="match status" value="1"/>
</dbReference>
<evidence type="ECO:0000256" key="14">
    <source>
        <dbReference type="PROSITE-ProRule" id="PRU00500"/>
    </source>
</evidence>
<accession>A0A9D3BLZ4</accession>
<dbReference type="InterPro" id="IPR000152">
    <property type="entry name" value="EGF-type_Asp/Asn_hydroxyl_site"/>
</dbReference>
<feature type="region of interest" description="Disordered" evidence="15">
    <location>
        <begin position="1645"/>
        <end position="1683"/>
    </location>
</feature>
<feature type="region of interest" description="Disordered" evidence="15">
    <location>
        <begin position="1570"/>
        <end position="1610"/>
    </location>
</feature>
<dbReference type="Pfam" id="PF07474">
    <property type="entry name" value="G2F"/>
    <property type="match status" value="1"/>
</dbReference>
<dbReference type="Pfam" id="PF00058">
    <property type="entry name" value="Ldl_recept_b"/>
    <property type="match status" value="3"/>
</dbReference>
<feature type="repeat" description="LDL-receptor class B" evidence="13">
    <location>
        <begin position="2052"/>
        <end position="2096"/>
    </location>
</feature>
<dbReference type="Pfam" id="PF00086">
    <property type="entry name" value="Thyroglobulin_1"/>
    <property type="match status" value="13"/>
</dbReference>
<feature type="domain" description="Thyroglobulin type-1" evidence="18">
    <location>
        <begin position="1826"/>
        <end position="1894"/>
    </location>
</feature>